<sequence length="42" mass="4469">MADLSVNIGNLHLKNPVTTASGCFGYGPEFDDFIDVNRLGGI</sequence>
<reference evidence="1" key="1">
    <citation type="journal article" date="2014" name="Front. Microbiol.">
        <title>High frequency of phylogenetically diverse reductive dehalogenase-homologous genes in deep subseafloor sedimentary metagenomes.</title>
        <authorList>
            <person name="Kawai M."/>
            <person name="Futagami T."/>
            <person name="Toyoda A."/>
            <person name="Takaki Y."/>
            <person name="Nishi S."/>
            <person name="Hori S."/>
            <person name="Arai W."/>
            <person name="Tsubouchi T."/>
            <person name="Morono Y."/>
            <person name="Uchiyama I."/>
            <person name="Ito T."/>
            <person name="Fujiyama A."/>
            <person name="Inagaki F."/>
            <person name="Takami H."/>
        </authorList>
    </citation>
    <scope>NUCLEOTIDE SEQUENCE</scope>
    <source>
        <strain evidence="1">Expedition CK06-06</strain>
    </source>
</reference>
<accession>X1SUW1</accession>
<proteinExistence type="predicted"/>
<dbReference type="SUPFAM" id="SSF51395">
    <property type="entry name" value="FMN-linked oxidoreductases"/>
    <property type="match status" value="1"/>
</dbReference>
<dbReference type="Gene3D" id="3.20.20.70">
    <property type="entry name" value="Aldolase class I"/>
    <property type="match status" value="1"/>
</dbReference>
<gene>
    <name evidence="1" type="ORF">S12H4_35183</name>
</gene>
<dbReference type="EMBL" id="BARW01020874">
    <property type="protein sequence ID" value="GAI96743.1"/>
    <property type="molecule type" value="Genomic_DNA"/>
</dbReference>
<protein>
    <submittedName>
        <fullName evidence="1">Uncharacterized protein</fullName>
    </submittedName>
</protein>
<name>X1SUW1_9ZZZZ</name>
<evidence type="ECO:0000313" key="1">
    <source>
        <dbReference type="EMBL" id="GAI96743.1"/>
    </source>
</evidence>
<dbReference type="AlphaFoldDB" id="X1SUW1"/>
<dbReference type="InterPro" id="IPR013785">
    <property type="entry name" value="Aldolase_TIM"/>
</dbReference>
<feature type="non-terminal residue" evidence="1">
    <location>
        <position position="42"/>
    </location>
</feature>
<organism evidence="1">
    <name type="scientific">marine sediment metagenome</name>
    <dbReference type="NCBI Taxonomy" id="412755"/>
    <lineage>
        <taxon>unclassified sequences</taxon>
        <taxon>metagenomes</taxon>
        <taxon>ecological metagenomes</taxon>
    </lineage>
</organism>
<comment type="caution">
    <text evidence="1">The sequence shown here is derived from an EMBL/GenBank/DDBJ whole genome shotgun (WGS) entry which is preliminary data.</text>
</comment>